<keyword evidence="3" id="KW-0808">Transferase</keyword>
<dbReference type="InterPro" id="IPR008271">
    <property type="entry name" value="Ser/Thr_kinase_AS"/>
</dbReference>
<dbReference type="InterPro" id="IPR011009">
    <property type="entry name" value="Kinase-like_dom_sf"/>
</dbReference>
<dbReference type="PANTHER" id="PTHR24356:SF418">
    <property type="entry name" value="SERINE_THREONINE-PROTEIN KINASE WARTS"/>
    <property type="match status" value="1"/>
</dbReference>
<reference evidence="13" key="1">
    <citation type="submission" date="2022-08" db="EMBL/GenBank/DDBJ databases">
        <title>Novel sulfate-reducing endosymbionts in the free-living metamonad Anaeramoeba.</title>
        <authorList>
            <person name="Jerlstrom-Hultqvist J."/>
            <person name="Cepicka I."/>
            <person name="Gallot-Lavallee L."/>
            <person name="Salas-Leiva D."/>
            <person name="Curtis B.A."/>
            <person name="Zahonova K."/>
            <person name="Pipaliya S."/>
            <person name="Dacks J."/>
            <person name="Roger A.J."/>
        </authorList>
    </citation>
    <scope>NUCLEOTIDE SEQUENCE</scope>
    <source>
        <strain evidence="13">Schooner1</strain>
    </source>
</reference>
<dbReference type="PANTHER" id="PTHR24356">
    <property type="entry name" value="SERINE/THREONINE-PROTEIN KINASE"/>
    <property type="match status" value="1"/>
</dbReference>
<keyword evidence="14" id="KW-1185">Reference proteome</keyword>
<keyword evidence="5 13" id="KW-0418">Kinase</keyword>
<gene>
    <name evidence="13" type="ORF">M0813_01831</name>
</gene>
<evidence type="ECO:0000256" key="10">
    <source>
        <dbReference type="SAM" id="MobiDB-lite"/>
    </source>
</evidence>
<dbReference type="InterPro" id="IPR000719">
    <property type="entry name" value="Prot_kinase_dom"/>
</dbReference>
<dbReference type="PROSITE" id="PS50011">
    <property type="entry name" value="PROTEIN_KINASE_DOM"/>
    <property type="match status" value="1"/>
</dbReference>
<dbReference type="Gene3D" id="3.30.200.20">
    <property type="entry name" value="Phosphorylase Kinase, domain 1"/>
    <property type="match status" value="2"/>
</dbReference>
<dbReference type="InterPro" id="IPR050236">
    <property type="entry name" value="Ser_Thr_kinase_AGC"/>
</dbReference>
<keyword evidence="6 9" id="KW-0067">ATP-binding</keyword>
<evidence type="ECO:0000256" key="6">
    <source>
        <dbReference type="ARBA" id="ARBA00022840"/>
    </source>
</evidence>
<dbReference type="SUPFAM" id="SSF56112">
    <property type="entry name" value="Protein kinase-like (PK-like)"/>
    <property type="match status" value="1"/>
</dbReference>
<dbReference type="InterPro" id="IPR000961">
    <property type="entry name" value="AGC-kinase_C"/>
</dbReference>
<dbReference type="GO" id="GO:0016301">
    <property type="term" value="F:kinase activity"/>
    <property type="evidence" value="ECO:0007669"/>
    <property type="project" value="UniProtKB-KW"/>
</dbReference>
<evidence type="ECO:0000256" key="3">
    <source>
        <dbReference type="ARBA" id="ARBA00022679"/>
    </source>
</evidence>
<accession>A0ABQ8YX59</accession>
<dbReference type="Pfam" id="PF00069">
    <property type="entry name" value="Pkinase"/>
    <property type="match status" value="2"/>
</dbReference>
<feature type="domain" description="AGC-kinase C-terminal" evidence="12">
    <location>
        <begin position="501"/>
        <end position="578"/>
    </location>
</feature>
<evidence type="ECO:0000313" key="13">
    <source>
        <dbReference type="EMBL" id="KAJ6249231.1"/>
    </source>
</evidence>
<dbReference type="PROSITE" id="PS00107">
    <property type="entry name" value="PROTEIN_KINASE_ATP"/>
    <property type="match status" value="1"/>
</dbReference>
<dbReference type="EC" id="2.7.11.1" evidence="1"/>
<comment type="catalytic activity">
    <reaction evidence="8">
        <text>L-seryl-[protein] + ATP = O-phospho-L-seryl-[protein] + ADP + H(+)</text>
        <dbReference type="Rhea" id="RHEA:17989"/>
        <dbReference type="Rhea" id="RHEA-COMP:9863"/>
        <dbReference type="Rhea" id="RHEA-COMP:11604"/>
        <dbReference type="ChEBI" id="CHEBI:15378"/>
        <dbReference type="ChEBI" id="CHEBI:29999"/>
        <dbReference type="ChEBI" id="CHEBI:30616"/>
        <dbReference type="ChEBI" id="CHEBI:83421"/>
        <dbReference type="ChEBI" id="CHEBI:456216"/>
        <dbReference type="EC" id="2.7.11.1"/>
    </reaction>
</comment>
<evidence type="ECO:0000256" key="1">
    <source>
        <dbReference type="ARBA" id="ARBA00012513"/>
    </source>
</evidence>
<evidence type="ECO:0000256" key="9">
    <source>
        <dbReference type="PROSITE-ProRule" id="PRU10141"/>
    </source>
</evidence>
<keyword evidence="4 9" id="KW-0547">Nucleotide-binding</keyword>
<organism evidence="13 14">
    <name type="scientific">Anaeramoeba flamelloides</name>
    <dbReference type="NCBI Taxonomy" id="1746091"/>
    <lineage>
        <taxon>Eukaryota</taxon>
        <taxon>Metamonada</taxon>
        <taxon>Anaeramoebidae</taxon>
        <taxon>Anaeramoeba</taxon>
    </lineage>
</organism>
<proteinExistence type="predicted"/>
<comment type="catalytic activity">
    <reaction evidence="7">
        <text>L-threonyl-[protein] + ATP = O-phospho-L-threonyl-[protein] + ADP + H(+)</text>
        <dbReference type="Rhea" id="RHEA:46608"/>
        <dbReference type="Rhea" id="RHEA-COMP:11060"/>
        <dbReference type="Rhea" id="RHEA-COMP:11605"/>
        <dbReference type="ChEBI" id="CHEBI:15378"/>
        <dbReference type="ChEBI" id="CHEBI:30013"/>
        <dbReference type="ChEBI" id="CHEBI:30616"/>
        <dbReference type="ChEBI" id="CHEBI:61977"/>
        <dbReference type="ChEBI" id="CHEBI:456216"/>
        <dbReference type="EC" id="2.7.11.1"/>
    </reaction>
</comment>
<evidence type="ECO:0000256" key="7">
    <source>
        <dbReference type="ARBA" id="ARBA00047899"/>
    </source>
</evidence>
<evidence type="ECO:0000259" key="12">
    <source>
        <dbReference type="PROSITE" id="PS51285"/>
    </source>
</evidence>
<name>A0ABQ8YX59_9EUKA</name>
<comment type="caution">
    <text evidence="13">The sequence shown here is derived from an EMBL/GenBank/DDBJ whole genome shotgun (WGS) entry which is preliminary data.</text>
</comment>
<keyword evidence="2" id="KW-0723">Serine/threonine-protein kinase</keyword>
<feature type="domain" description="Protein kinase" evidence="11">
    <location>
        <begin position="99"/>
        <end position="500"/>
    </location>
</feature>
<evidence type="ECO:0000256" key="4">
    <source>
        <dbReference type="ARBA" id="ARBA00022741"/>
    </source>
</evidence>
<dbReference type="SMART" id="SM00133">
    <property type="entry name" value="S_TK_X"/>
    <property type="match status" value="1"/>
</dbReference>
<evidence type="ECO:0000256" key="5">
    <source>
        <dbReference type="ARBA" id="ARBA00022777"/>
    </source>
</evidence>
<dbReference type="InterPro" id="IPR017441">
    <property type="entry name" value="Protein_kinase_ATP_BS"/>
</dbReference>
<feature type="compositionally biased region" description="Low complexity" evidence="10">
    <location>
        <begin position="284"/>
        <end position="306"/>
    </location>
</feature>
<evidence type="ECO:0000256" key="8">
    <source>
        <dbReference type="ARBA" id="ARBA00048679"/>
    </source>
</evidence>
<protein>
    <recommendedName>
        <fullName evidence="1">non-specific serine/threonine protein kinase</fullName>
        <ecNumber evidence="1">2.7.11.1</ecNumber>
    </recommendedName>
</protein>
<feature type="region of interest" description="Disordered" evidence="10">
    <location>
        <begin position="266"/>
        <end position="359"/>
    </location>
</feature>
<evidence type="ECO:0000313" key="14">
    <source>
        <dbReference type="Proteomes" id="UP001150062"/>
    </source>
</evidence>
<sequence>MKSNHLKQKQNENFLKNLKSLKVSNETKRRTKLLVSYLNNFYTEKSHYHYCRKERLKELKASLVKCKSLKEAQQKIQRHNHKETKYLRLKRIGIRTNNYTFLAKIGEGAFADVYLAVQKDNLQLTAIKVISKDKFANEKQIKRIETERNILISHSSKWLVKAYNCFQDSHSLYFAIEFVQGGDLSCLLSNTREFISWKIARFFFANVLLAIRDLHLLGFIHRDLKPDNFLISADGYLKLADFGLSKDLSLFQQLIKFNNLEFSRKEKDGNYGKKNNDNKKNRNKSPNLSKANNDTNSDSDFNSSFDNDTDTDTNTEPFSFPNTNSETGSGSGSGSGSESESKRNRSSSSSDNSNNRLNNSSSFLIKEDLEFDEEFDHDYDEFEKTLENSKKFCQLAQSKVGTIEYMAPEVFLNQGEGYDQAIDFWACGVILFLLIYGKLPFKEDSQLKTIQKIIQFDYQLKKKNQFGKKIPKMVRDLISKLLRNKKKRLSFKGIISHSFFSDFDWQRFQEKKIVPPFKPYLQDNLDISCFDTSYFERDNSIESIMKHFGTKKFPSKFNRSGKFTGITYHHFNKFDFGLREIPKKDRLL</sequence>
<evidence type="ECO:0000256" key="2">
    <source>
        <dbReference type="ARBA" id="ARBA00022527"/>
    </source>
</evidence>
<evidence type="ECO:0000259" key="11">
    <source>
        <dbReference type="PROSITE" id="PS50011"/>
    </source>
</evidence>
<feature type="binding site" evidence="9">
    <location>
        <position position="128"/>
    </location>
    <ligand>
        <name>ATP</name>
        <dbReference type="ChEBI" id="CHEBI:30616"/>
    </ligand>
</feature>
<dbReference type="PROSITE" id="PS00108">
    <property type="entry name" value="PROTEIN_KINASE_ST"/>
    <property type="match status" value="1"/>
</dbReference>
<dbReference type="SMART" id="SM00220">
    <property type="entry name" value="S_TKc"/>
    <property type="match status" value="1"/>
</dbReference>
<feature type="compositionally biased region" description="Basic and acidic residues" evidence="10">
    <location>
        <begin position="266"/>
        <end position="280"/>
    </location>
</feature>
<dbReference type="Proteomes" id="UP001150062">
    <property type="component" value="Unassembled WGS sequence"/>
</dbReference>
<feature type="compositionally biased region" description="Low complexity" evidence="10">
    <location>
        <begin position="346"/>
        <end position="359"/>
    </location>
</feature>
<dbReference type="Gene3D" id="1.10.510.10">
    <property type="entry name" value="Transferase(Phosphotransferase) domain 1"/>
    <property type="match status" value="2"/>
</dbReference>
<dbReference type="PROSITE" id="PS51285">
    <property type="entry name" value="AGC_KINASE_CTER"/>
    <property type="match status" value="1"/>
</dbReference>
<dbReference type="EMBL" id="JAOAOG010000102">
    <property type="protein sequence ID" value="KAJ6249231.1"/>
    <property type="molecule type" value="Genomic_DNA"/>
</dbReference>